<evidence type="ECO:0000313" key="2">
    <source>
        <dbReference type="EMBL" id="KAA9325393.1"/>
    </source>
</evidence>
<dbReference type="AlphaFoldDB" id="A0A5N1IIA2"/>
<organism evidence="2 3">
    <name type="scientific">Adhaeribacter soli</name>
    <dbReference type="NCBI Taxonomy" id="2607655"/>
    <lineage>
        <taxon>Bacteria</taxon>
        <taxon>Pseudomonadati</taxon>
        <taxon>Bacteroidota</taxon>
        <taxon>Cytophagia</taxon>
        <taxon>Cytophagales</taxon>
        <taxon>Hymenobacteraceae</taxon>
        <taxon>Adhaeribacter</taxon>
    </lineage>
</organism>
<dbReference type="EMBL" id="VTWT01000012">
    <property type="protein sequence ID" value="KAA9325393.1"/>
    <property type="molecule type" value="Genomic_DNA"/>
</dbReference>
<keyword evidence="1" id="KW-0732">Signal</keyword>
<accession>A0A5N1IIA2</accession>
<feature type="signal peptide" evidence="1">
    <location>
        <begin position="1"/>
        <end position="24"/>
    </location>
</feature>
<comment type="caution">
    <text evidence="2">The sequence shown here is derived from an EMBL/GenBank/DDBJ whole genome shotgun (WGS) entry which is preliminary data.</text>
</comment>
<keyword evidence="3" id="KW-1185">Reference proteome</keyword>
<gene>
    <name evidence="2" type="ORF">F0P94_17540</name>
</gene>
<name>A0A5N1IIA2_9BACT</name>
<dbReference type="RefSeq" id="WP_150905485.1">
    <property type="nucleotide sequence ID" value="NZ_VTWT01000012.1"/>
</dbReference>
<evidence type="ECO:0000313" key="3">
    <source>
        <dbReference type="Proteomes" id="UP000326570"/>
    </source>
</evidence>
<reference evidence="2 3" key="1">
    <citation type="submission" date="2019-09" db="EMBL/GenBank/DDBJ databases">
        <title>Genome sequence of Adhaeribacter sp. M2.</title>
        <authorList>
            <person name="Srinivasan S."/>
        </authorList>
    </citation>
    <scope>NUCLEOTIDE SEQUENCE [LARGE SCALE GENOMIC DNA]</scope>
    <source>
        <strain evidence="2 3">M2</strain>
    </source>
</reference>
<sequence length="276" mass="31633">MQFFSLKAVGLLVLVFAFQNVANAQIVNIEQGRSSRDSSNFFAGKFTTSFSLYNQNAGKNRPNNYLQLSLNGDVAYNSVQHTYLLLNYYNYLLVNYSDKTQRKTIAKQGYSHFRVNLHREQRLSYEMFGQGQIEKARGLELRTLAGGYLRFRLMKNFKDVNVYLGTGLMHEHEEWENPEAENRLVVSDMLKTTNYVSARTKLQSNVEASAIIYYQTGYAKAIDDFRNRISGDVGLDVKLGRFLAFRTSFNCAYEDEPVVPVTKFVYAIRNGLTVAF</sequence>
<protein>
    <submittedName>
        <fullName evidence="2">DUF481 domain-containing protein</fullName>
    </submittedName>
</protein>
<evidence type="ECO:0000256" key="1">
    <source>
        <dbReference type="SAM" id="SignalP"/>
    </source>
</evidence>
<dbReference type="Proteomes" id="UP000326570">
    <property type="component" value="Unassembled WGS sequence"/>
</dbReference>
<proteinExistence type="predicted"/>
<feature type="chain" id="PRO_5025031555" evidence="1">
    <location>
        <begin position="25"/>
        <end position="276"/>
    </location>
</feature>